<dbReference type="InterPro" id="IPR007760">
    <property type="entry name" value="Mn_catalase"/>
</dbReference>
<evidence type="ECO:0000256" key="1">
    <source>
        <dbReference type="ARBA" id="ARBA00007644"/>
    </source>
</evidence>
<evidence type="ECO:0000256" key="3">
    <source>
        <dbReference type="PIRSR" id="PIRSR607760-2"/>
    </source>
</evidence>
<feature type="binding site" evidence="2">
    <location>
        <position position="68"/>
    </location>
    <ligand>
        <name>Mn(2+)</name>
        <dbReference type="ChEBI" id="CHEBI:29035"/>
        <label>1</label>
    </ligand>
</feature>
<keyword evidence="4" id="KW-0167">Capsid protein</keyword>
<comment type="cofactor">
    <cofactor evidence="2">
        <name>Mn(2+)</name>
        <dbReference type="ChEBI" id="CHEBI:29035"/>
    </cofactor>
    <text evidence="2">Binds 2 manganese ions per subunit.</text>
</comment>
<sequence>MWYYEKRLEYPVDIKQPDLRFAKLILTQLGGPDGELGASLRYLSQRYTMPTGKTKGLLTDIGTEELAHIEIISAMMYQLTKGTSIDDLKKHGFDTNYAVHGKAIYPSDPGGVPFTVAYFQATGDPVADLTEDMAAEQKARAAYERLILLTDDPSAKDVLKYLREREVVHFQRFGEALVMVQDHFQK</sequence>
<dbReference type="RefSeq" id="WP_073018548.1">
    <property type="nucleotide sequence ID" value="NZ_FQXU01000005.1"/>
</dbReference>
<evidence type="ECO:0000313" key="4">
    <source>
        <dbReference type="EMBL" id="SHI03902.1"/>
    </source>
</evidence>
<gene>
    <name evidence="4" type="ORF">SAMN02745941_01675</name>
</gene>
<feature type="binding site" evidence="2">
    <location>
        <position position="169"/>
    </location>
    <ligand>
        <name>Mn(2+)</name>
        <dbReference type="ChEBI" id="CHEBI:29035"/>
        <label>1</label>
    </ligand>
</feature>
<feature type="binding site" evidence="2">
    <location>
        <position position="35"/>
    </location>
    <ligand>
        <name>Mn(2+)</name>
        <dbReference type="ChEBI" id="CHEBI:29035"/>
        <label>1</label>
    </ligand>
</feature>
<dbReference type="CDD" id="cd01051">
    <property type="entry name" value="Mn_catalase"/>
    <property type="match status" value="1"/>
</dbReference>
<comment type="cofactor">
    <cofactor evidence="3">
        <name>Ca(2+)</name>
        <dbReference type="ChEBI" id="CHEBI:29108"/>
    </cofactor>
    <text evidence="3">Binds 1 Ca(2+) ion per subunit.</text>
</comment>
<keyword evidence="4" id="KW-0946">Virion</keyword>
<feature type="binding site" evidence="2">
    <location>
        <position position="136"/>
    </location>
    <ligand>
        <name>Mn(2+)</name>
        <dbReference type="ChEBI" id="CHEBI:29035"/>
        <label>1</label>
    </ligand>
</feature>
<keyword evidence="2" id="KW-0479">Metal-binding</keyword>
<keyword evidence="2" id="KW-0464">Manganese</keyword>
<dbReference type="InterPro" id="IPR039377">
    <property type="entry name" value="Mn_catalase_dom"/>
</dbReference>
<keyword evidence="3" id="KW-0106">Calcium</keyword>
<dbReference type="SUPFAM" id="SSF47240">
    <property type="entry name" value="Ferritin-like"/>
    <property type="match status" value="1"/>
</dbReference>
<dbReference type="EMBL" id="FQXU01000005">
    <property type="protein sequence ID" value="SHI03902.1"/>
    <property type="molecule type" value="Genomic_DNA"/>
</dbReference>
<dbReference type="GO" id="GO:0046872">
    <property type="term" value="F:metal ion binding"/>
    <property type="evidence" value="ECO:0007669"/>
    <property type="project" value="UniProtKB-KW"/>
</dbReference>
<name>A0A1M5XW13_9CLOT</name>
<dbReference type="Gene3D" id="1.20.1260.10">
    <property type="match status" value="1"/>
</dbReference>
<dbReference type="Pfam" id="PF05067">
    <property type="entry name" value="Mn_catalase"/>
    <property type="match status" value="1"/>
</dbReference>
<accession>A0A1M5XW13</accession>
<feature type="binding site" evidence="3">
    <location>
        <position position="60"/>
    </location>
    <ligand>
        <name>Ca(2+)</name>
        <dbReference type="ChEBI" id="CHEBI:29108"/>
    </ligand>
</feature>
<organism evidence="4 5">
    <name type="scientific">Clostridium intestinale DSM 6191</name>
    <dbReference type="NCBI Taxonomy" id="1121320"/>
    <lineage>
        <taxon>Bacteria</taxon>
        <taxon>Bacillati</taxon>
        <taxon>Bacillota</taxon>
        <taxon>Clostridia</taxon>
        <taxon>Eubacteriales</taxon>
        <taxon>Clostridiaceae</taxon>
        <taxon>Clostridium</taxon>
    </lineage>
</organism>
<protein>
    <submittedName>
        <fullName evidence="4">Spore coat protein JC</fullName>
    </submittedName>
</protein>
<dbReference type="InterPro" id="IPR009078">
    <property type="entry name" value="Ferritin-like_SF"/>
</dbReference>
<dbReference type="AlphaFoldDB" id="A0A1M5XW13"/>
<reference evidence="4 5" key="1">
    <citation type="submission" date="2016-11" db="EMBL/GenBank/DDBJ databases">
        <authorList>
            <person name="Jaros S."/>
            <person name="Januszkiewicz K."/>
            <person name="Wedrychowicz H."/>
        </authorList>
    </citation>
    <scope>NUCLEOTIDE SEQUENCE [LARGE SCALE GENOMIC DNA]</scope>
    <source>
        <strain evidence="4 5">DSM 6191</strain>
    </source>
</reference>
<comment type="similarity">
    <text evidence="1">Belongs to the manganese catalase family.</text>
</comment>
<evidence type="ECO:0000313" key="5">
    <source>
        <dbReference type="Proteomes" id="UP000184241"/>
    </source>
</evidence>
<dbReference type="Proteomes" id="UP000184241">
    <property type="component" value="Unassembled WGS sequence"/>
</dbReference>
<evidence type="ECO:0000256" key="2">
    <source>
        <dbReference type="PIRSR" id="PIRSR607760-1"/>
    </source>
</evidence>
<dbReference type="InterPro" id="IPR012347">
    <property type="entry name" value="Ferritin-like"/>
</dbReference>
<feature type="binding site" evidence="2">
    <location>
        <position position="65"/>
    </location>
    <ligand>
        <name>Mn(2+)</name>
        <dbReference type="ChEBI" id="CHEBI:29035"/>
        <label>1</label>
    </ligand>
</feature>
<proteinExistence type="inferred from homology"/>